<dbReference type="SUPFAM" id="SSF51713">
    <property type="entry name" value="tRNA-guanine transglycosylase"/>
    <property type="match status" value="1"/>
</dbReference>
<proteinExistence type="inferred from homology"/>
<evidence type="ECO:0000259" key="6">
    <source>
        <dbReference type="Pfam" id="PF01702"/>
    </source>
</evidence>
<dbReference type="Gene3D" id="3.20.20.105">
    <property type="entry name" value="Queuine tRNA-ribosyltransferase-like"/>
    <property type="match status" value="1"/>
</dbReference>
<keyword evidence="1 5" id="KW-0963">Cytoplasm</keyword>
<dbReference type="AlphaFoldDB" id="A0AA88S237"/>
<dbReference type="GO" id="GO:0006400">
    <property type="term" value="P:tRNA modification"/>
    <property type="evidence" value="ECO:0007669"/>
    <property type="project" value="InterPro"/>
</dbReference>
<feature type="domain" description="tRNA-guanine(15) transglycosylase-like" evidence="6">
    <location>
        <begin position="13"/>
        <end position="416"/>
    </location>
</feature>
<protein>
    <recommendedName>
        <fullName evidence="5">Queuine tRNA-ribosyltransferase accessory subunit 2</fullName>
    </recommendedName>
    <alternativeName>
        <fullName evidence="5">Queuine tRNA-ribosyltransferase domain-containing protein 1</fullName>
    </alternativeName>
</protein>
<dbReference type="Pfam" id="PF01702">
    <property type="entry name" value="TGT"/>
    <property type="match status" value="1"/>
</dbReference>
<dbReference type="NCBIfam" id="TIGR00449">
    <property type="entry name" value="tgt_general"/>
    <property type="match status" value="1"/>
</dbReference>
<dbReference type="EMBL" id="JAVXUO010000183">
    <property type="protein sequence ID" value="KAK2994647.1"/>
    <property type="molecule type" value="Genomic_DNA"/>
</dbReference>
<evidence type="ECO:0000256" key="2">
    <source>
        <dbReference type="ARBA" id="ARBA00022694"/>
    </source>
</evidence>
<reference evidence="7" key="1">
    <citation type="submission" date="2022-12" db="EMBL/GenBank/DDBJ databases">
        <title>Draft genome assemblies for two species of Escallonia (Escalloniales).</title>
        <authorList>
            <person name="Chanderbali A."/>
            <person name="Dervinis C."/>
            <person name="Anghel I."/>
            <person name="Soltis D."/>
            <person name="Soltis P."/>
            <person name="Zapata F."/>
        </authorList>
    </citation>
    <scope>NUCLEOTIDE SEQUENCE</scope>
    <source>
        <strain evidence="7">UCBG92.1500</strain>
        <tissue evidence="7">Leaf</tissue>
    </source>
</reference>
<feature type="binding site" evidence="5">
    <location>
        <position position="384"/>
    </location>
    <ligand>
        <name>Zn(2+)</name>
        <dbReference type="ChEBI" id="CHEBI:29105"/>
    </ligand>
</feature>
<comment type="subcellular location">
    <subcellularLocation>
        <location evidence="5">Cytoplasm</location>
    </subcellularLocation>
</comment>
<dbReference type="Proteomes" id="UP001187471">
    <property type="component" value="Unassembled WGS sequence"/>
</dbReference>
<dbReference type="InterPro" id="IPR036511">
    <property type="entry name" value="TGT-like_sf"/>
</dbReference>
<dbReference type="HAMAP" id="MF_03043">
    <property type="entry name" value="QTRT2"/>
    <property type="match status" value="1"/>
</dbReference>
<feature type="binding site" evidence="5">
    <location>
        <position position="349"/>
    </location>
    <ligand>
        <name>Zn(2+)</name>
        <dbReference type="ChEBI" id="CHEBI:29105"/>
    </ligand>
</feature>
<evidence type="ECO:0000256" key="5">
    <source>
        <dbReference type="HAMAP-Rule" id="MF_03043"/>
    </source>
</evidence>
<dbReference type="InterPro" id="IPR028592">
    <property type="entry name" value="QTRTD1"/>
</dbReference>
<feature type="binding site" evidence="5">
    <location>
        <position position="347"/>
    </location>
    <ligand>
        <name>Zn(2+)</name>
        <dbReference type="ChEBI" id="CHEBI:29105"/>
    </ligand>
</feature>
<dbReference type="InterPro" id="IPR002616">
    <property type="entry name" value="tRNA_ribo_trans-like"/>
</dbReference>
<evidence type="ECO:0000256" key="3">
    <source>
        <dbReference type="ARBA" id="ARBA00022723"/>
    </source>
</evidence>
<dbReference type="GO" id="GO:0005737">
    <property type="term" value="C:cytoplasm"/>
    <property type="evidence" value="ECO:0007669"/>
    <property type="project" value="UniProtKB-SubCell"/>
</dbReference>
<evidence type="ECO:0000256" key="1">
    <source>
        <dbReference type="ARBA" id="ARBA00022490"/>
    </source>
</evidence>
<dbReference type="GO" id="GO:0046872">
    <property type="term" value="F:metal ion binding"/>
    <property type="evidence" value="ECO:0007669"/>
    <property type="project" value="UniProtKB-KW"/>
</dbReference>
<dbReference type="FunFam" id="3.20.20.105:FF:000003">
    <property type="entry name" value="Queuine tRNA-ribosyltransferase accessory subunit 2"/>
    <property type="match status" value="1"/>
</dbReference>
<comment type="similarity">
    <text evidence="5">Belongs to the queuine tRNA-ribosyltransferase family. QTRT2 subfamily.</text>
</comment>
<gene>
    <name evidence="7" type="ORF">RJ640_000498</name>
</gene>
<feature type="binding site" evidence="5">
    <location>
        <position position="352"/>
    </location>
    <ligand>
        <name>Zn(2+)</name>
        <dbReference type="ChEBI" id="CHEBI:29105"/>
    </ligand>
</feature>
<keyword evidence="8" id="KW-1185">Reference proteome</keyword>
<accession>A0AA88S237</accession>
<dbReference type="PANTHER" id="PTHR46064:SF1">
    <property type="entry name" value="QUEUINE TRNA-RIBOSYLTRANSFERASE ACCESSORY SUBUNIT 2"/>
    <property type="match status" value="1"/>
</dbReference>
<dbReference type="InterPro" id="IPR050852">
    <property type="entry name" value="Queuine_tRNA-ribosyltrfase"/>
</dbReference>
<sequence>MKFAVKAWSKSGRARVGSLQLGSCPHLSIEIETPALLLTTRKGLPVFISPDLLPSLPSPDSHLLQFSPLHLYAEFFMLYLSESSFAMGFACSMEGLSTKTISNIGGLHQMLGLQEYGFAAVPRDSIVCLPEHESSNKMGASFETPSGRRLIKPVEYMEMISSMKPNLYATLADEVPAWVSEKRNKASVDRTVRWLDDCLKLSTTGGAVFGSIVGGSSVEERERCAQEVARRNVSGYWIGGFGLGESMDKRSAILNAVMDNLPEEKPRQICGLGLPEEVLQGIAAGIDLFDSTYIYHLTLGGFALTFPLDRIQSSSDSQLSDKGSDNTKINLKATVYRKDTSPVVDSCNCYTCLNHTKAYINHLLNVHEMLAQILLEMYVFALIHNTHHYLAFFSSIREAIRDGKFEQFRQKFIDSRRDHLFVT</sequence>
<name>A0AA88S237_9ASTE</name>
<keyword evidence="2 5" id="KW-0819">tRNA processing</keyword>
<comment type="caution">
    <text evidence="7">The sequence shown here is derived from an EMBL/GenBank/DDBJ whole genome shotgun (WGS) entry which is preliminary data.</text>
</comment>
<keyword evidence="4 5" id="KW-0862">Zinc</keyword>
<comment type="function">
    <text evidence="5">Non-catalytic subunit of the queuine tRNA-ribosyltransferase (TGT) that catalyzes the base-exchange of a guanine (G) residue with queuine (Q) at position 34 (anticodon wobble position) in tRNAs with GU(N) anticodons (tRNA-Asp, -Asn, -His and -Tyr), resulting in the hypermodified nucleoside queuosine (7-(((4,5-cis-dihydroxy-2-cyclopenten-1-yl)amino)methyl)-7-deazaguanosine).</text>
</comment>
<keyword evidence="3 5" id="KW-0479">Metal-binding</keyword>
<comment type="cofactor">
    <cofactor evidence="5">
        <name>Zn(2+)</name>
        <dbReference type="ChEBI" id="CHEBI:29105"/>
    </cofactor>
    <text evidence="5">Binds 1 zinc ion per subunit.</text>
</comment>
<dbReference type="PANTHER" id="PTHR46064">
    <property type="entry name" value="QUEUINE TRNA-RIBOSYLTRANSFERASE ACCESSORY SUBUNIT 2"/>
    <property type="match status" value="1"/>
</dbReference>
<organism evidence="7 8">
    <name type="scientific">Escallonia rubra</name>
    <dbReference type="NCBI Taxonomy" id="112253"/>
    <lineage>
        <taxon>Eukaryota</taxon>
        <taxon>Viridiplantae</taxon>
        <taxon>Streptophyta</taxon>
        <taxon>Embryophyta</taxon>
        <taxon>Tracheophyta</taxon>
        <taxon>Spermatophyta</taxon>
        <taxon>Magnoliopsida</taxon>
        <taxon>eudicotyledons</taxon>
        <taxon>Gunneridae</taxon>
        <taxon>Pentapetalae</taxon>
        <taxon>asterids</taxon>
        <taxon>campanulids</taxon>
        <taxon>Escalloniales</taxon>
        <taxon>Escalloniaceae</taxon>
        <taxon>Escallonia</taxon>
    </lineage>
</organism>
<evidence type="ECO:0000256" key="4">
    <source>
        <dbReference type="ARBA" id="ARBA00022833"/>
    </source>
</evidence>
<evidence type="ECO:0000313" key="7">
    <source>
        <dbReference type="EMBL" id="KAK2994647.1"/>
    </source>
</evidence>
<evidence type="ECO:0000313" key="8">
    <source>
        <dbReference type="Proteomes" id="UP001187471"/>
    </source>
</evidence>
<dbReference type="GO" id="GO:0008479">
    <property type="term" value="F:tRNA-guanosine(34) queuine transglycosylase activity"/>
    <property type="evidence" value="ECO:0007669"/>
    <property type="project" value="UniProtKB-UniRule"/>
</dbReference>
<comment type="subunit">
    <text evidence="5">Heterodimer of a catalytic subunit and an accessory subunit.</text>
</comment>